<dbReference type="AlphaFoldDB" id="A0A1G2G6I8"/>
<organism evidence="2 3">
    <name type="scientific">Candidatus Ryanbacteria bacterium RIFCSPHIGHO2_01_FULL_48_27</name>
    <dbReference type="NCBI Taxonomy" id="1802115"/>
    <lineage>
        <taxon>Bacteria</taxon>
        <taxon>Candidatus Ryaniibacteriota</taxon>
    </lineage>
</organism>
<keyword evidence="1" id="KW-0812">Transmembrane</keyword>
<sequence length="100" mass="11228">MQSCSLIDFGSSAKAKTKTLKIEEDGMVVKAVAVLLLDGFVGVITLSVLKIFGKKFYLPETNLCPLIEISAREAFRLQIAERMDSIRTNQRIRSTKYICR</sequence>
<dbReference type="Proteomes" id="UP000177785">
    <property type="component" value="Unassembled WGS sequence"/>
</dbReference>
<feature type="transmembrane region" description="Helical" evidence="1">
    <location>
        <begin position="27"/>
        <end position="49"/>
    </location>
</feature>
<proteinExistence type="predicted"/>
<reference evidence="2 3" key="1">
    <citation type="journal article" date="2016" name="Nat. Commun.">
        <title>Thousands of microbial genomes shed light on interconnected biogeochemical processes in an aquifer system.</title>
        <authorList>
            <person name="Anantharaman K."/>
            <person name="Brown C.T."/>
            <person name="Hug L.A."/>
            <person name="Sharon I."/>
            <person name="Castelle C.J."/>
            <person name="Probst A.J."/>
            <person name="Thomas B.C."/>
            <person name="Singh A."/>
            <person name="Wilkins M.J."/>
            <person name="Karaoz U."/>
            <person name="Brodie E.L."/>
            <person name="Williams K.H."/>
            <person name="Hubbard S.S."/>
            <person name="Banfield J.F."/>
        </authorList>
    </citation>
    <scope>NUCLEOTIDE SEQUENCE [LARGE SCALE GENOMIC DNA]</scope>
</reference>
<evidence type="ECO:0000313" key="3">
    <source>
        <dbReference type="Proteomes" id="UP000177785"/>
    </source>
</evidence>
<evidence type="ECO:0000256" key="1">
    <source>
        <dbReference type="SAM" id="Phobius"/>
    </source>
</evidence>
<keyword evidence="1" id="KW-1133">Transmembrane helix</keyword>
<dbReference type="EMBL" id="MHNL01000005">
    <property type="protein sequence ID" value="OGZ45692.1"/>
    <property type="molecule type" value="Genomic_DNA"/>
</dbReference>
<keyword evidence="1" id="KW-0472">Membrane</keyword>
<accession>A0A1G2G6I8</accession>
<name>A0A1G2G6I8_9BACT</name>
<protein>
    <submittedName>
        <fullName evidence="2">Uncharacterized protein</fullName>
    </submittedName>
</protein>
<comment type="caution">
    <text evidence="2">The sequence shown here is derived from an EMBL/GenBank/DDBJ whole genome shotgun (WGS) entry which is preliminary data.</text>
</comment>
<evidence type="ECO:0000313" key="2">
    <source>
        <dbReference type="EMBL" id="OGZ45692.1"/>
    </source>
</evidence>
<gene>
    <name evidence="2" type="ORF">A2756_02175</name>
</gene>